<proteinExistence type="predicted"/>
<comment type="caution">
    <text evidence="2">The sequence shown here is derived from an EMBL/GenBank/DDBJ whole genome shotgun (WGS) entry which is preliminary data.</text>
</comment>
<sequence>MWVSLNAGAEAESAEIFAPKAKDSAPKAEDEVEKLNILQKLKLELKKLKNTLHYAKQARNNHSLNPCEFS</sequence>
<reference evidence="2 3" key="1">
    <citation type="submission" date="2024-05" db="EMBL/GenBank/DDBJ databases">
        <authorList>
            <person name="Haq I."/>
            <person name="Ullah Z."/>
            <person name="Ahmad R."/>
            <person name="Li M."/>
            <person name="Tong Y."/>
        </authorList>
    </citation>
    <scope>NUCLEOTIDE SEQUENCE [LARGE SCALE GENOMIC DNA]</scope>
    <source>
        <strain evidence="2 3">16A2E</strain>
    </source>
</reference>
<keyword evidence="1" id="KW-0175">Coiled coil</keyword>
<feature type="coiled-coil region" evidence="1">
    <location>
        <begin position="31"/>
        <end position="58"/>
    </location>
</feature>
<accession>A0ABU9XJI7</accession>
<evidence type="ECO:0000256" key="1">
    <source>
        <dbReference type="SAM" id="Coils"/>
    </source>
</evidence>
<evidence type="ECO:0008006" key="4">
    <source>
        <dbReference type="Google" id="ProtNLM"/>
    </source>
</evidence>
<evidence type="ECO:0000313" key="3">
    <source>
        <dbReference type="Proteomes" id="UP001444625"/>
    </source>
</evidence>
<gene>
    <name evidence="2" type="ORF">ABC228_07400</name>
</gene>
<evidence type="ECO:0000313" key="2">
    <source>
        <dbReference type="EMBL" id="MEN2767007.1"/>
    </source>
</evidence>
<keyword evidence="3" id="KW-1185">Reference proteome</keyword>
<dbReference type="EMBL" id="JBDIML010000002">
    <property type="protein sequence ID" value="MEN2767007.1"/>
    <property type="molecule type" value="Genomic_DNA"/>
</dbReference>
<dbReference type="RefSeq" id="WP_345824469.1">
    <property type="nucleotide sequence ID" value="NZ_JBDIML010000002.1"/>
</dbReference>
<protein>
    <recommendedName>
        <fullName evidence="4">Transposase</fullName>
    </recommendedName>
</protein>
<organism evidence="2 3">
    <name type="scientific">Ornithinibacillus xuwenensis</name>
    <dbReference type="NCBI Taxonomy" id="3144668"/>
    <lineage>
        <taxon>Bacteria</taxon>
        <taxon>Bacillati</taxon>
        <taxon>Bacillota</taxon>
        <taxon>Bacilli</taxon>
        <taxon>Bacillales</taxon>
        <taxon>Bacillaceae</taxon>
        <taxon>Ornithinibacillus</taxon>
    </lineage>
</organism>
<dbReference type="Proteomes" id="UP001444625">
    <property type="component" value="Unassembled WGS sequence"/>
</dbReference>
<name>A0ABU9XJI7_9BACI</name>